<gene>
    <name evidence="12" type="ORF">AMAG_06880</name>
</gene>
<comment type="subcellular location">
    <subcellularLocation>
        <location evidence="1">Membrane</location>
    </subcellularLocation>
</comment>
<dbReference type="STRING" id="578462.A0A0L0SFB5"/>
<dbReference type="Proteomes" id="UP000054350">
    <property type="component" value="Unassembled WGS sequence"/>
</dbReference>
<dbReference type="Gene3D" id="2.120.10.80">
    <property type="entry name" value="Kelch-type beta propeller"/>
    <property type="match status" value="2"/>
</dbReference>
<accession>A0A0L0SFB5</accession>
<evidence type="ECO:0000256" key="3">
    <source>
        <dbReference type="ARBA" id="ARBA00022448"/>
    </source>
</evidence>
<dbReference type="OrthoDB" id="10250130at2759"/>
<feature type="transmembrane region" description="Helical" evidence="10">
    <location>
        <begin position="546"/>
        <end position="570"/>
    </location>
</feature>
<keyword evidence="7 10" id="KW-1133">Transmembrane helix</keyword>
<feature type="transmembrane region" description="Helical" evidence="10">
    <location>
        <begin position="471"/>
        <end position="492"/>
    </location>
</feature>
<evidence type="ECO:0000259" key="11">
    <source>
        <dbReference type="Pfam" id="PF03188"/>
    </source>
</evidence>
<feature type="domain" description="Cytochrome b561" evidence="11">
    <location>
        <begin position="542"/>
        <end position="602"/>
    </location>
</feature>
<evidence type="ECO:0000256" key="9">
    <source>
        <dbReference type="SAM" id="MobiDB-lite"/>
    </source>
</evidence>
<dbReference type="PANTHER" id="PTHR46228">
    <property type="entry name" value="KELCH DOMAIN-CONTAINING PROTEIN"/>
    <property type="match status" value="1"/>
</dbReference>
<dbReference type="PANTHER" id="PTHR46228:SF2">
    <property type="entry name" value="KELCH REPEAT PROTEIN (AFU_ORTHOLOGUE AFUA_4G14350)"/>
    <property type="match status" value="1"/>
</dbReference>
<keyword evidence="13" id="KW-1185">Reference proteome</keyword>
<feature type="compositionally biased region" description="Acidic residues" evidence="9">
    <location>
        <begin position="817"/>
        <end position="826"/>
    </location>
</feature>
<sequence length="910" mass="93985">MKPATRPPPPRSHDPSSTRPPRRRCSRSSHALASLVGMAAATLLTILSATAPASAAQAAQAQAVPVMQWSQLSIPSGAASPSPRRDSVFVYEPSTKKILMFGGRTKDNVPLDDTWLLDIDTTTWELIQQPIAWPARPPARYGAVAGADVPSSFLRQGIIMATGRGANNALLNDAWGFQTNIKAWSPIIAKGTPPPPMSGAVGGVAPDERTIPPMLTTLYLGLAARGTTSPDGSNGSNDLYALTLKDGMTSFNYSTVDATWSTVSMSTSRPAGRTLAGGAMLPGERLLAFGGCTPTKCPTYDAWMGSPSGQKLSGSGTWRQVNNCPPPRVAGSVAFRPDMQDANTFYAHAVLLGGTGDGMGPPGQVGYFDANGGSWTLVLPDAARAGVYPDNRAGAAVTSHVGAGAVVMFGGETSSGSVTNEVWLLKFQPANVGANKNMSMTCYNPPGGPSNNGGINGGGGSTFEGSPLVHGILMASSFTFFFTAAALVARYGKPRRHSSTRKKPLTATAAATAVATAAATGRPRASAAAASAGPQNVTRPANARRVWLWIHVGLNVAGMAAAGVGFYFAYTAKSSGHFTTPHGVLGFTLLCLVALQAIFGIVQPSNVPWLTPARSRSSPRSATRNVQGAARNDPLGMGVGGRAGAAGHPANTRHALNQALRDLNAMFGGGPASPVRARKSNSETGIGGFTYERFWNNAHQWTGLLVIYGGFANVLLGLVLAEAPIALYIALAVYVGVLLLVYLVLTMLGWPNRRSLSVRIARKLLGKKDAARRASTGGALGRTNAAGAGSASGGNINGSGSQSALRGDIVEDYDEYDPDMLDDESDLPSPNSGSLARTHLGSGSSSAPIGLVASSSAGHNGSRYSSGAPGGGAGAHGRGAEVQDDDDGDINDRDVVIITLPKPKLRIVNT</sequence>
<dbReference type="AlphaFoldDB" id="A0A0L0SFB5"/>
<evidence type="ECO:0000256" key="2">
    <source>
        <dbReference type="ARBA" id="ARBA00022441"/>
    </source>
</evidence>
<dbReference type="InterPro" id="IPR015915">
    <property type="entry name" value="Kelch-typ_b-propeller"/>
</dbReference>
<feature type="transmembrane region" description="Helical" evidence="10">
    <location>
        <begin position="582"/>
        <end position="602"/>
    </location>
</feature>
<feature type="compositionally biased region" description="Pro residues" evidence="9">
    <location>
        <begin position="1"/>
        <end position="10"/>
    </location>
</feature>
<organism evidence="12 13">
    <name type="scientific">Allomyces macrogynus (strain ATCC 38327)</name>
    <name type="common">Allomyces javanicus var. macrogynus</name>
    <dbReference type="NCBI Taxonomy" id="578462"/>
    <lineage>
        <taxon>Eukaryota</taxon>
        <taxon>Fungi</taxon>
        <taxon>Fungi incertae sedis</taxon>
        <taxon>Blastocladiomycota</taxon>
        <taxon>Blastocladiomycetes</taxon>
        <taxon>Blastocladiales</taxon>
        <taxon>Blastocladiaceae</taxon>
        <taxon>Allomyces</taxon>
    </lineage>
</organism>
<feature type="compositionally biased region" description="Gly residues" evidence="9">
    <location>
        <begin position="868"/>
        <end position="877"/>
    </location>
</feature>
<feature type="region of interest" description="Disordered" evidence="9">
    <location>
        <begin position="817"/>
        <end position="890"/>
    </location>
</feature>
<feature type="compositionally biased region" description="Polar residues" evidence="9">
    <location>
        <begin position="830"/>
        <end position="859"/>
    </location>
</feature>
<protein>
    <recommendedName>
        <fullName evidence="11">Cytochrome b561 domain-containing protein</fullName>
    </recommendedName>
</protein>
<dbReference type="VEuPathDB" id="FungiDB:AMAG_06880"/>
<evidence type="ECO:0000256" key="7">
    <source>
        <dbReference type="ARBA" id="ARBA00022989"/>
    </source>
</evidence>
<dbReference type="InterPro" id="IPR011043">
    <property type="entry name" value="Gal_Oxase/kelch_b-propeller"/>
</dbReference>
<feature type="region of interest" description="Disordered" evidence="9">
    <location>
        <begin position="612"/>
        <end position="637"/>
    </location>
</feature>
<dbReference type="GO" id="GO:0016020">
    <property type="term" value="C:membrane"/>
    <property type="evidence" value="ECO:0007669"/>
    <property type="project" value="UniProtKB-SubCell"/>
</dbReference>
<evidence type="ECO:0000256" key="1">
    <source>
        <dbReference type="ARBA" id="ARBA00004370"/>
    </source>
</evidence>
<dbReference type="InterPro" id="IPR006593">
    <property type="entry name" value="Cyt_b561/ferric_Rdtase_TM"/>
</dbReference>
<keyword evidence="6" id="KW-0249">Electron transport</keyword>
<feature type="transmembrane region" description="Helical" evidence="10">
    <location>
        <begin position="701"/>
        <end position="721"/>
    </location>
</feature>
<dbReference type="CDD" id="cd08760">
    <property type="entry name" value="Cyt_b561_FRRS1_like"/>
    <property type="match status" value="1"/>
</dbReference>
<feature type="region of interest" description="Disordered" evidence="9">
    <location>
        <begin position="1"/>
        <end position="25"/>
    </location>
</feature>
<feature type="region of interest" description="Disordered" evidence="9">
    <location>
        <begin position="775"/>
        <end position="803"/>
    </location>
</feature>
<evidence type="ECO:0000256" key="10">
    <source>
        <dbReference type="SAM" id="Phobius"/>
    </source>
</evidence>
<reference evidence="13" key="2">
    <citation type="submission" date="2009-11" db="EMBL/GenBank/DDBJ databases">
        <title>The Genome Sequence of Allomyces macrogynus strain ATCC 38327.</title>
        <authorList>
            <consortium name="The Broad Institute Genome Sequencing Platform"/>
            <person name="Russ C."/>
            <person name="Cuomo C."/>
            <person name="Shea T."/>
            <person name="Young S.K."/>
            <person name="Zeng Q."/>
            <person name="Koehrsen M."/>
            <person name="Haas B."/>
            <person name="Borodovsky M."/>
            <person name="Guigo R."/>
            <person name="Alvarado L."/>
            <person name="Berlin A."/>
            <person name="Borenstein D."/>
            <person name="Chen Z."/>
            <person name="Engels R."/>
            <person name="Freedman E."/>
            <person name="Gellesch M."/>
            <person name="Goldberg J."/>
            <person name="Griggs A."/>
            <person name="Gujja S."/>
            <person name="Heiman D."/>
            <person name="Hepburn T."/>
            <person name="Howarth C."/>
            <person name="Jen D."/>
            <person name="Larson L."/>
            <person name="Lewis B."/>
            <person name="Mehta T."/>
            <person name="Park D."/>
            <person name="Pearson M."/>
            <person name="Roberts A."/>
            <person name="Saif S."/>
            <person name="Shenoy N."/>
            <person name="Sisk P."/>
            <person name="Stolte C."/>
            <person name="Sykes S."/>
            <person name="Walk T."/>
            <person name="White J."/>
            <person name="Yandava C."/>
            <person name="Burger G."/>
            <person name="Gray M.W."/>
            <person name="Holland P.W.H."/>
            <person name="King N."/>
            <person name="Lang F.B.F."/>
            <person name="Roger A.J."/>
            <person name="Ruiz-Trillo I."/>
            <person name="Lander E."/>
            <person name="Nusbaum C."/>
        </authorList>
    </citation>
    <scope>NUCLEOTIDE SEQUENCE [LARGE SCALE GENOMIC DNA]</scope>
    <source>
        <strain evidence="13">ATCC 38327</strain>
    </source>
</reference>
<reference evidence="12 13" key="1">
    <citation type="submission" date="2009-11" db="EMBL/GenBank/DDBJ databases">
        <title>Annotation of Allomyces macrogynus ATCC 38327.</title>
        <authorList>
            <consortium name="The Broad Institute Genome Sequencing Platform"/>
            <person name="Russ C."/>
            <person name="Cuomo C."/>
            <person name="Burger G."/>
            <person name="Gray M.W."/>
            <person name="Holland P.W.H."/>
            <person name="King N."/>
            <person name="Lang F.B.F."/>
            <person name="Roger A.J."/>
            <person name="Ruiz-Trillo I."/>
            <person name="Young S.K."/>
            <person name="Zeng Q."/>
            <person name="Gargeya S."/>
            <person name="Fitzgerald M."/>
            <person name="Haas B."/>
            <person name="Abouelleil A."/>
            <person name="Alvarado L."/>
            <person name="Arachchi H.M."/>
            <person name="Berlin A."/>
            <person name="Chapman S.B."/>
            <person name="Gearin G."/>
            <person name="Goldberg J."/>
            <person name="Griggs A."/>
            <person name="Gujja S."/>
            <person name="Hansen M."/>
            <person name="Heiman D."/>
            <person name="Howarth C."/>
            <person name="Larimer J."/>
            <person name="Lui A."/>
            <person name="MacDonald P.J.P."/>
            <person name="McCowen C."/>
            <person name="Montmayeur A."/>
            <person name="Murphy C."/>
            <person name="Neiman D."/>
            <person name="Pearson M."/>
            <person name="Priest M."/>
            <person name="Roberts A."/>
            <person name="Saif S."/>
            <person name="Shea T."/>
            <person name="Sisk P."/>
            <person name="Stolte C."/>
            <person name="Sykes S."/>
            <person name="Wortman J."/>
            <person name="Nusbaum C."/>
            <person name="Birren B."/>
        </authorList>
    </citation>
    <scope>NUCLEOTIDE SEQUENCE [LARGE SCALE GENOMIC DNA]</scope>
    <source>
        <strain evidence="12 13">ATCC 38327</strain>
    </source>
</reference>
<dbReference type="Pfam" id="PF03188">
    <property type="entry name" value="Cytochrom_B561"/>
    <property type="match status" value="1"/>
</dbReference>
<dbReference type="SUPFAM" id="SSF50965">
    <property type="entry name" value="Galactose oxidase, central domain"/>
    <property type="match status" value="2"/>
</dbReference>
<evidence type="ECO:0000313" key="12">
    <source>
        <dbReference type="EMBL" id="KNE61129.1"/>
    </source>
</evidence>
<keyword evidence="8 10" id="KW-0472">Membrane</keyword>
<keyword evidence="2" id="KW-0880">Kelch repeat</keyword>
<dbReference type="eggNOG" id="ENOG502S36Z">
    <property type="taxonomic scope" value="Eukaryota"/>
</dbReference>
<keyword evidence="5" id="KW-0677">Repeat</keyword>
<feature type="transmembrane region" description="Helical" evidence="10">
    <location>
        <begin position="727"/>
        <end position="750"/>
    </location>
</feature>
<evidence type="ECO:0000313" key="13">
    <source>
        <dbReference type="Proteomes" id="UP000054350"/>
    </source>
</evidence>
<dbReference type="EMBL" id="GG745337">
    <property type="protein sequence ID" value="KNE61129.1"/>
    <property type="molecule type" value="Genomic_DNA"/>
</dbReference>
<evidence type="ECO:0000256" key="5">
    <source>
        <dbReference type="ARBA" id="ARBA00022737"/>
    </source>
</evidence>
<proteinExistence type="predicted"/>
<keyword evidence="3" id="KW-0813">Transport</keyword>
<evidence type="ECO:0000256" key="6">
    <source>
        <dbReference type="ARBA" id="ARBA00022982"/>
    </source>
</evidence>
<evidence type="ECO:0000256" key="8">
    <source>
        <dbReference type="ARBA" id="ARBA00023136"/>
    </source>
</evidence>
<keyword evidence="4 10" id="KW-0812">Transmembrane</keyword>
<dbReference type="Gene3D" id="1.20.120.1770">
    <property type="match status" value="1"/>
</dbReference>
<feature type="compositionally biased region" description="Low complexity" evidence="9">
    <location>
        <begin position="612"/>
        <end position="624"/>
    </location>
</feature>
<dbReference type="Pfam" id="PF24681">
    <property type="entry name" value="Kelch_KLHDC2_KLHL20_DRC7"/>
    <property type="match status" value="1"/>
</dbReference>
<name>A0A0L0SFB5_ALLM3</name>
<evidence type="ECO:0000256" key="4">
    <source>
        <dbReference type="ARBA" id="ARBA00022692"/>
    </source>
</evidence>